<keyword evidence="11 16" id="KW-0694">RNA-binding</keyword>
<dbReference type="Proteomes" id="UP000178817">
    <property type="component" value="Unassembled WGS sequence"/>
</dbReference>
<sequence length="108" mass="11835">MITFDEFKKAEIKIGTILSAEKVPEADRLLKLMINIGEENPRQILSGIAEYYPDPAVLVGKQVPVLANLPPRTIRGIESQGMVLYAVGEGFLTTVEPSREIPVGTNVQ</sequence>
<comment type="function">
    <text evidence="1">Is required not only for elongation of protein synthesis but also for the initiation of all mRNA translation through initiator tRNA(fMet) aminoacylation.</text>
</comment>
<evidence type="ECO:0000313" key="18">
    <source>
        <dbReference type="EMBL" id="OHA82742.1"/>
    </source>
</evidence>
<proteinExistence type="predicted"/>
<dbReference type="Pfam" id="PF01588">
    <property type="entry name" value="tRNA_bind"/>
    <property type="match status" value="1"/>
</dbReference>
<dbReference type="PROSITE" id="PS50886">
    <property type="entry name" value="TRBD"/>
    <property type="match status" value="1"/>
</dbReference>
<dbReference type="GO" id="GO:0005524">
    <property type="term" value="F:ATP binding"/>
    <property type="evidence" value="ECO:0007669"/>
    <property type="project" value="UniProtKB-KW"/>
</dbReference>
<evidence type="ECO:0000256" key="6">
    <source>
        <dbReference type="ARBA" id="ARBA00022490"/>
    </source>
</evidence>
<keyword evidence="12" id="KW-0648">Protein biosynthesis</keyword>
<evidence type="ECO:0000256" key="7">
    <source>
        <dbReference type="ARBA" id="ARBA00022555"/>
    </source>
</evidence>
<gene>
    <name evidence="18" type="ORF">A3B07_01325</name>
</gene>
<dbReference type="STRING" id="1802726.A3B07_01325"/>
<evidence type="ECO:0000256" key="14">
    <source>
        <dbReference type="ARBA" id="ARBA00030904"/>
    </source>
</evidence>
<dbReference type="GO" id="GO:0000049">
    <property type="term" value="F:tRNA binding"/>
    <property type="evidence" value="ECO:0007669"/>
    <property type="project" value="UniProtKB-UniRule"/>
</dbReference>
<dbReference type="GO" id="GO:0004825">
    <property type="term" value="F:methionine-tRNA ligase activity"/>
    <property type="evidence" value="ECO:0007669"/>
    <property type="project" value="UniProtKB-EC"/>
</dbReference>
<comment type="subcellular location">
    <subcellularLocation>
        <location evidence="2">Cytoplasm</location>
    </subcellularLocation>
</comment>
<keyword evidence="10" id="KW-0067">ATP-binding</keyword>
<dbReference type="CDD" id="cd02800">
    <property type="entry name" value="tRNA_bind_EcMetRS_like"/>
    <property type="match status" value="1"/>
</dbReference>
<evidence type="ECO:0000256" key="3">
    <source>
        <dbReference type="ARBA" id="ARBA00011738"/>
    </source>
</evidence>
<dbReference type="GO" id="GO:0005737">
    <property type="term" value="C:cytoplasm"/>
    <property type="evidence" value="ECO:0007669"/>
    <property type="project" value="UniProtKB-SubCell"/>
</dbReference>
<dbReference type="InterPro" id="IPR012340">
    <property type="entry name" value="NA-bd_OB-fold"/>
</dbReference>
<comment type="catalytic activity">
    <reaction evidence="15">
        <text>tRNA(Met) + L-methionine + ATP = L-methionyl-tRNA(Met) + AMP + diphosphate</text>
        <dbReference type="Rhea" id="RHEA:13481"/>
        <dbReference type="Rhea" id="RHEA-COMP:9667"/>
        <dbReference type="Rhea" id="RHEA-COMP:9698"/>
        <dbReference type="ChEBI" id="CHEBI:30616"/>
        <dbReference type="ChEBI" id="CHEBI:33019"/>
        <dbReference type="ChEBI" id="CHEBI:57844"/>
        <dbReference type="ChEBI" id="CHEBI:78442"/>
        <dbReference type="ChEBI" id="CHEBI:78530"/>
        <dbReference type="ChEBI" id="CHEBI:456215"/>
        <dbReference type="EC" id="6.1.1.10"/>
    </reaction>
</comment>
<evidence type="ECO:0000256" key="12">
    <source>
        <dbReference type="ARBA" id="ARBA00022917"/>
    </source>
</evidence>
<dbReference type="InterPro" id="IPR002547">
    <property type="entry name" value="tRNA-bd_dom"/>
</dbReference>
<evidence type="ECO:0000256" key="9">
    <source>
        <dbReference type="ARBA" id="ARBA00022741"/>
    </source>
</evidence>
<dbReference type="EC" id="6.1.1.10" evidence="4"/>
<dbReference type="GO" id="GO:0006431">
    <property type="term" value="P:methionyl-tRNA aminoacylation"/>
    <property type="evidence" value="ECO:0007669"/>
    <property type="project" value="InterPro"/>
</dbReference>
<dbReference type="InterPro" id="IPR004495">
    <property type="entry name" value="Met-tRNA-synth_bsu_C"/>
</dbReference>
<dbReference type="FunFam" id="2.40.50.140:FF:000042">
    <property type="entry name" value="Methionine--tRNA ligase"/>
    <property type="match status" value="1"/>
</dbReference>
<keyword evidence="13" id="KW-0030">Aminoacyl-tRNA synthetase</keyword>
<protein>
    <recommendedName>
        <fullName evidence="5">Methionine--tRNA ligase</fullName>
        <ecNumber evidence="4">6.1.1.10</ecNumber>
    </recommendedName>
    <alternativeName>
        <fullName evidence="14">Methionyl-tRNA synthetase</fullName>
    </alternativeName>
</protein>
<evidence type="ECO:0000256" key="13">
    <source>
        <dbReference type="ARBA" id="ARBA00023146"/>
    </source>
</evidence>
<dbReference type="EMBL" id="MHUV01000004">
    <property type="protein sequence ID" value="OHA82742.1"/>
    <property type="molecule type" value="Genomic_DNA"/>
</dbReference>
<comment type="caution">
    <text evidence="18">The sequence shown here is derived from an EMBL/GenBank/DDBJ whole genome shotgun (WGS) entry which is preliminary data.</text>
</comment>
<keyword evidence="6" id="KW-0963">Cytoplasm</keyword>
<evidence type="ECO:0000256" key="8">
    <source>
        <dbReference type="ARBA" id="ARBA00022598"/>
    </source>
</evidence>
<keyword evidence="9" id="KW-0547">Nucleotide-binding</keyword>
<evidence type="ECO:0000256" key="1">
    <source>
        <dbReference type="ARBA" id="ARBA00003314"/>
    </source>
</evidence>
<evidence type="ECO:0000259" key="17">
    <source>
        <dbReference type="PROSITE" id="PS50886"/>
    </source>
</evidence>
<dbReference type="Gene3D" id="2.40.50.140">
    <property type="entry name" value="Nucleic acid-binding proteins"/>
    <property type="match status" value="1"/>
</dbReference>
<evidence type="ECO:0000256" key="15">
    <source>
        <dbReference type="ARBA" id="ARBA00047364"/>
    </source>
</evidence>
<feature type="domain" description="TRNA-binding" evidence="17">
    <location>
        <begin position="6"/>
        <end position="108"/>
    </location>
</feature>
<dbReference type="AlphaFoldDB" id="A0A1G2SDH8"/>
<evidence type="ECO:0000256" key="5">
    <source>
        <dbReference type="ARBA" id="ARBA00018753"/>
    </source>
</evidence>
<organism evidence="18 19">
    <name type="scientific">Candidatus Yonathbacteria bacterium RIFCSPLOWO2_01_FULL_43_27</name>
    <dbReference type="NCBI Taxonomy" id="1802726"/>
    <lineage>
        <taxon>Bacteria</taxon>
        <taxon>Candidatus Yonathiibacteriota</taxon>
    </lineage>
</organism>
<keyword evidence="8" id="KW-0436">Ligase</keyword>
<dbReference type="InterPro" id="IPR051270">
    <property type="entry name" value="Tyrosine-tRNA_ligase_regulator"/>
</dbReference>
<keyword evidence="7 16" id="KW-0820">tRNA-binding</keyword>
<evidence type="ECO:0000256" key="16">
    <source>
        <dbReference type="PROSITE-ProRule" id="PRU00209"/>
    </source>
</evidence>
<evidence type="ECO:0000256" key="10">
    <source>
        <dbReference type="ARBA" id="ARBA00022840"/>
    </source>
</evidence>
<reference evidence="18 19" key="1">
    <citation type="journal article" date="2016" name="Nat. Commun.">
        <title>Thousands of microbial genomes shed light on interconnected biogeochemical processes in an aquifer system.</title>
        <authorList>
            <person name="Anantharaman K."/>
            <person name="Brown C.T."/>
            <person name="Hug L.A."/>
            <person name="Sharon I."/>
            <person name="Castelle C.J."/>
            <person name="Probst A.J."/>
            <person name="Thomas B.C."/>
            <person name="Singh A."/>
            <person name="Wilkins M.J."/>
            <person name="Karaoz U."/>
            <person name="Brodie E.L."/>
            <person name="Williams K.H."/>
            <person name="Hubbard S.S."/>
            <person name="Banfield J.F."/>
        </authorList>
    </citation>
    <scope>NUCLEOTIDE SEQUENCE [LARGE SCALE GENOMIC DNA]</scope>
</reference>
<evidence type="ECO:0000256" key="2">
    <source>
        <dbReference type="ARBA" id="ARBA00004496"/>
    </source>
</evidence>
<dbReference type="PANTHER" id="PTHR11586:SF37">
    <property type="entry name" value="TRNA-BINDING DOMAIN-CONTAINING PROTEIN"/>
    <property type="match status" value="1"/>
</dbReference>
<dbReference type="PANTHER" id="PTHR11586">
    <property type="entry name" value="TRNA-AMINOACYLATION COFACTOR ARC1 FAMILY MEMBER"/>
    <property type="match status" value="1"/>
</dbReference>
<dbReference type="SUPFAM" id="SSF50249">
    <property type="entry name" value="Nucleic acid-binding proteins"/>
    <property type="match status" value="1"/>
</dbReference>
<accession>A0A1G2SDH8</accession>
<name>A0A1G2SDH8_9BACT</name>
<comment type="subunit">
    <text evidence="3">Homodimer.</text>
</comment>
<evidence type="ECO:0000256" key="4">
    <source>
        <dbReference type="ARBA" id="ARBA00012838"/>
    </source>
</evidence>
<evidence type="ECO:0000256" key="11">
    <source>
        <dbReference type="ARBA" id="ARBA00022884"/>
    </source>
</evidence>
<evidence type="ECO:0000313" key="19">
    <source>
        <dbReference type="Proteomes" id="UP000178817"/>
    </source>
</evidence>